<dbReference type="OrthoDB" id="258484at2"/>
<dbReference type="KEGG" id="lcre:Pla8534_00800"/>
<protein>
    <submittedName>
        <fullName evidence="1">Uncharacterized protein</fullName>
    </submittedName>
</protein>
<proteinExistence type="predicted"/>
<dbReference type="AlphaFoldDB" id="A0A518DKH0"/>
<evidence type="ECO:0000313" key="1">
    <source>
        <dbReference type="EMBL" id="QDU92335.1"/>
    </source>
</evidence>
<evidence type="ECO:0000313" key="2">
    <source>
        <dbReference type="Proteomes" id="UP000317648"/>
    </source>
</evidence>
<sequence length="306" mass="34611">MQDRSRRLLFRAAASIYEQLLELEPPPDSTLPDRRWEECVRLSRLMQKAEDRGWRNARQKLREPLAVKLRCLNARINETLSDLAPKPKSLPPCQRRIYEDLAALEQEFSSVELNLQQRQLKVATNPIELQGIYLGPFSIELDWTDLGDRARYDVVALDPHPAGVSDETTHPHVQNQELCEGAGHRPIQLALQQGRLFDFFLIVRQVLETYNSGSAYIPLARWQGVECRDCSEIVLEDEGVLCECCDTQLCNDCSRSCRVCGKELCNGCASKCQGCEEPACYDCLSTPAVRGPHLCQECLTDVPCST</sequence>
<reference evidence="1 2" key="1">
    <citation type="submission" date="2019-02" db="EMBL/GenBank/DDBJ databases">
        <title>Deep-cultivation of Planctomycetes and their phenomic and genomic characterization uncovers novel biology.</title>
        <authorList>
            <person name="Wiegand S."/>
            <person name="Jogler M."/>
            <person name="Boedeker C."/>
            <person name="Pinto D."/>
            <person name="Vollmers J."/>
            <person name="Rivas-Marin E."/>
            <person name="Kohn T."/>
            <person name="Peeters S.H."/>
            <person name="Heuer A."/>
            <person name="Rast P."/>
            <person name="Oberbeckmann S."/>
            <person name="Bunk B."/>
            <person name="Jeske O."/>
            <person name="Meyerdierks A."/>
            <person name="Storesund J.E."/>
            <person name="Kallscheuer N."/>
            <person name="Luecker S."/>
            <person name="Lage O.M."/>
            <person name="Pohl T."/>
            <person name="Merkel B.J."/>
            <person name="Hornburger P."/>
            <person name="Mueller R.-W."/>
            <person name="Bruemmer F."/>
            <person name="Labrenz M."/>
            <person name="Spormann A.M."/>
            <person name="Op den Camp H."/>
            <person name="Overmann J."/>
            <person name="Amann R."/>
            <person name="Jetten M.S.M."/>
            <person name="Mascher T."/>
            <person name="Medema M.H."/>
            <person name="Devos D.P."/>
            <person name="Kaster A.-K."/>
            <person name="Ovreas L."/>
            <person name="Rohde M."/>
            <person name="Galperin M.Y."/>
            <person name="Jogler C."/>
        </authorList>
    </citation>
    <scope>NUCLEOTIDE SEQUENCE [LARGE SCALE GENOMIC DNA]</scope>
    <source>
        <strain evidence="1 2">Pla85_3_4</strain>
    </source>
</reference>
<dbReference type="EMBL" id="CP036433">
    <property type="protein sequence ID" value="QDU92335.1"/>
    <property type="molecule type" value="Genomic_DNA"/>
</dbReference>
<organism evidence="1 2">
    <name type="scientific">Lignipirellula cremea</name>
    <dbReference type="NCBI Taxonomy" id="2528010"/>
    <lineage>
        <taxon>Bacteria</taxon>
        <taxon>Pseudomonadati</taxon>
        <taxon>Planctomycetota</taxon>
        <taxon>Planctomycetia</taxon>
        <taxon>Pirellulales</taxon>
        <taxon>Pirellulaceae</taxon>
        <taxon>Lignipirellula</taxon>
    </lineage>
</organism>
<name>A0A518DKH0_9BACT</name>
<accession>A0A518DKH0</accession>
<gene>
    <name evidence="1" type="ORF">Pla8534_00800</name>
</gene>
<dbReference type="RefSeq" id="WP_145048200.1">
    <property type="nucleotide sequence ID" value="NZ_CP036433.1"/>
</dbReference>
<keyword evidence="2" id="KW-1185">Reference proteome</keyword>
<dbReference type="Proteomes" id="UP000317648">
    <property type="component" value="Chromosome"/>
</dbReference>